<dbReference type="InParanoid" id="A0A0C2SZ50"/>
<protein>
    <submittedName>
        <fullName evidence="1">Uncharacterized protein</fullName>
    </submittedName>
</protein>
<evidence type="ECO:0000313" key="2">
    <source>
        <dbReference type="Proteomes" id="UP000054549"/>
    </source>
</evidence>
<organism evidence="1 2">
    <name type="scientific">Amanita muscaria (strain Koide BX008)</name>
    <dbReference type="NCBI Taxonomy" id="946122"/>
    <lineage>
        <taxon>Eukaryota</taxon>
        <taxon>Fungi</taxon>
        <taxon>Dikarya</taxon>
        <taxon>Basidiomycota</taxon>
        <taxon>Agaricomycotina</taxon>
        <taxon>Agaricomycetes</taxon>
        <taxon>Agaricomycetidae</taxon>
        <taxon>Agaricales</taxon>
        <taxon>Pluteineae</taxon>
        <taxon>Amanitaceae</taxon>
        <taxon>Amanita</taxon>
    </lineage>
</organism>
<reference evidence="1 2" key="1">
    <citation type="submission" date="2014-04" db="EMBL/GenBank/DDBJ databases">
        <title>Evolutionary Origins and Diversification of the Mycorrhizal Mutualists.</title>
        <authorList>
            <consortium name="DOE Joint Genome Institute"/>
            <consortium name="Mycorrhizal Genomics Consortium"/>
            <person name="Kohler A."/>
            <person name="Kuo A."/>
            <person name="Nagy L.G."/>
            <person name="Floudas D."/>
            <person name="Copeland A."/>
            <person name="Barry K.W."/>
            <person name="Cichocki N."/>
            <person name="Veneault-Fourrey C."/>
            <person name="LaButti K."/>
            <person name="Lindquist E.A."/>
            <person name="Lipzen A."/>
            <person name="Lundell T."/>
            <person name="Morin E."/>
            <person name="Murat C."/>
            <person name="Riley R."/>
            <person name="Ohm R."/>
            <person name="Sun H."/>
            <person name="Tunlid A."/>
            <person name="Henrissat B."/>
            <person name="Grigoriev I.V."/>
            <person name="Hibbett D.S."/>
            <person name="Martin F."/>
        </authorList>
    </citation>
    <scope>NUCLEOTIDE SEQUENCE [LARGE SCALE GENOMIC DNA]</scope>
    <source>
        <strain evidence="1 2">Koide BX008</strain>
    </source>
</reference>
<dbReference type="HOGENOM" id="CLU_2096279_0_0_1"/>
<dbReference type="EMBL" id="KN818315">
    <property type="protein sequence ID" value="KIL59434.1"/>
    <property type="molecule type" value="Genomic_DNA"/>
</dbReference>
<proteinExistence type="predicted"/>
<dbReference type="AlphaFoldDB" id="A0A0C2SZ50"/>
<name>A0A0C2SZ50_AMAMK</name>
<evidence type="ECO:0000313" key="1">
    <source>
        <dbReference type="EMBL" id="KIL59434.1"/>
    </source>
</evidence>
<dbReference type="Proteomes" id="UP000054549">
    <property type="component" value="Unassembled WGS sequence"/>
</dbReference>
<accession>A0A0C2SZ50</accession>
<sequence>MLYCSGSLITVMGNVDRFSRRQACASTHCGGPSRYEFYSDAFEYRYLVIILLTTQNLFVGRSEMREFGLFTRHATCLLYFLMAKMTKRDSAHTMSGPLASQVLAKRGLRSDAYLIS</sequence>
<keyword evidence="2" id="KW-1185">Reference proteome</keyword>
<gene>
    <name evidence="1" type="ORF">M378DRAFT_1003868</name>
</gene>